<dbReference type="AlphaFoldDB" id="A0A1W1Y1K9"/>
<protein>
    <submittedName>
        <fullName evidence="1">Uncharacterized protein</fullName>
    </submittedName>
</protein>
<name>A0A1W1Y1K9_9NEIS</name>
<organism evidence="1 2">
    <name type="scientific">Andreprevotia lacus DSM 23236</name>
    <dbReference type="NCBI Taxonomy" id="1121001"/>
    <lineage>
        <taxon>Bacteria</taxon>
        <taxon>Pseudomonadati</taxon>
        <taxon>Pseudomonadota</taxon>
        <taxon>Betaproteobacteria</taxon>
        <taxon>Neisseriales</taxon>
        <taxon>Chitinibacteraceae</taxon>
        <taxon>Andreprevotia</taxon>
    </lineage>
</organism>
<dbReference type="EMBL" id="FWXD01000081">
    <property type="protein sequence ID" value="SMC30032.1"/>
    <property type="molecule type" value="Genomic_DNA"/>
</dbReference>
<dbReference type="RefSeq" id="WP_084093241.1">
    <property type="nucleotide sequence ID" value="NZ_FWXD01000081.1"/>
</dbReference>
<dbReference type="InterPro" id="IPR056206">
    <property type="entry name" value="Tis1_ImmP"/>
</dbReference>
<evidence type="ECO:0000313" key="2">
    <source>
        <dbReference type="Proteomes" id="UP000192761"/>
    </source>
</evidence>
<gene>
    <name evidence="1" type="ORF">SAMN02745857_04380</name>
</gene>
<dbReference type="OrthoDB" id="7573881at2"/>
<dbReference type="Proteomes" id="UP000192761">
    <property type="component" value="Unassembled WGS sequence"/>
</dbReference>
<keyword evidence="2" id="KW-1185">Reference proteome</keyword>
<dbReference type="Pfam" id="PF24154">
    <property type="entry name" value="Tis1_ImmP"/>
    <property type="match status" value="1"/>
</dbReference>
<accession>A0A1W1Y1K9</accession>
<proteinExistence type="predicted"/>
<evidence type="ECO:0000313" key="1">
    <source>
        <dbReference type="EMBL" id="SMC30032.1"/>
    </source>
</evidence>
<reference evidence="1 2" key="1">
    <citation type="submission" date="2017-04" db="EMBL/GenBank/DDBJ databases">
        <authorList>
            <person name="Afonso C.L."/>
            <person name="Miller P.J."/>
            <person name="Scott M.A."/>
            <person name="Spackman E."/>
            <person name="Goraichik I."/>
            <person name="Dimitrov K.M."/>
            <person name="Suarez D.L."/>
            <person name="Swayne D.E."/>
        </authorList>
    </citation>
    <scope>NUCLEOTIDE SEQUENCE [LARGE SCALE GENOMIC DNA]</scope>
    <source>
        <strain evidence="1 2">DSM 23236</strain>
    </source>
</reference>
<sequence>MAVEKGTNFVGRDVYIDYSYMKVMFRWDHVAGCIFVRPYGKAELPTPVPHDNKIFNDATLYGFEISSEEYLKGK</sequence>